<proteinExistence type="predicted"/>
<gene>
    <name evidence="2" type="ORF">N4T56_12725</name>
</gene>
<evidence type="ECO:0008006" key="4">
    <source>
        <dbReference type="Google" id="ProtNLM"/>
    </source>
</evidence>
<dbReference type="RefSeq" id="WP_261733492.1">
    <property type="nucleotide sequence ID" value="NZ_JAODOQ010000001.1"/>
</dbReference>
<dbReference type="Proteomes" id="UP001431192">
    <property type="component" value="Unassembled WGS sequence"/>
</dbReference>
<comment type="caution">
    <text evidence="2">The sequence shown here is derived from an EMBL/GenBank/DDBJ whole genome shotgun (WGS) entry which is preliminary data.</text>
</comment>
<feature type="signal peptide" evidence="1">
    <location>
        <begin position="1"/>
        <end position="23"/>
    </location>
</feature>
<evidence type="ECO:0000313" key="2">
    <source>
        <dbReference type="EMBL" id="MCT8987175.1"/>
    </source>
</evidence>
<name>A0ABT2P770_9GAMM</name>
<dbReference type="EMBL" id="JAODOQ010000001">
    <property type="protein sequence ID" value="MCT8987175.1"/>
    <property type="molecule type" value="Genomic_DNA"/>
</dbReference>
<reference evidence="2" key="1">
    <citation type="submission" date="2022-09" db="EMBL/GenBank/DDBJ databases">
        <title>Shewanella sp. KJ10-1 sp.nov, isolated from marine algae.</title>
        <authorList>
            <person name="Butt M."/>
            <person name="Lee J.K."/>
            <person name="Kim J.M."/>
            <person name="Choi D.G."/>
        </authorList>
    </citation>
    <scope>NUCLEOTIDE SEQUENCE</scope>
    <source>
        <strain evidence="2">KJ10-1</strain>
    </source>
</reference>
<keyword evidence="3" id="KW-1185">Reference proteome</keyword>
<evidence type="ECO:0000313" key="3">
    <source>
        <dbReference type="Proteomes" id="UP001431192"/>
    </source>
</evidence>
<protein>
    <recommendedName>
        <fullName evidence="4">Secreted protein</fullName>
    </recommendedName>
</protein>
<feature type="chain" id="PRO_5046546833" description="Secreted protein" evidence="1">
    <location>
        <begin position="24"/>
        <end position="52"/>
    </location>
</feature>
<sequence length="52" mass="5662">MLTYIRNTCLLLTLLCLSPILQAEDNPSLRIDVPFVELHSGAECGLPSGIGY</sequence>
<organism evidence="2 3">
    <name type="scientific">Shewanella phaeophyticola</name>
    <dbReference type="NCBI Taxonomy" id="2978345"/>
    <lineage>
        <taxon>Bacteria</taxon>
        <taxon>Pseudomonadati</taxon>
        <taxon>Pseudomonadota</taxon>
        <taxon>Gammaproteobacteria</taxon>
        <taxon>Alteromonadales</taxon>
        <taxon>Shewanellaceae</taxon>
        <taxon>Shewanella</taxon>
    </lineage>
</organism>
<keyword evidence="1" id="KW-0732">Signal</keyword>
<evidence type="ECO:0000256" key="1">
    <source>
        <dbReference type="SAM" id="SignalP"/>
    </source>
</evidence>
<accession>A0ABT2P770</accession>